<dbReference type="RefSeq" id="WP_154531878.1">
    <property type="nucleotide sequence ID" value="NZ_JAQXTV010000214.1"/>
</dbReference>
<keyword evidence="3" id="KW-1185">Reference proteome</keyword>
<name>A0A7X2MZJ4_9CLOT</name>
<dbReference type="InterPro" id="IPR003776">
    <property type="entry name" value="YcaO-like_dom"/>
</dbReference>
<protein>
    <recommendedName>
        <fullName evidence="1">YcaO domain-containing protein</fullName>
    </recommendedName>
</protein>
<gene>
    <name evidence="2" type="ORF">FYJ33_11370</name>
</gene>
<dbReference type="Pfam" id="PF02624">
    <property type="entry name" value="YcaO"/>
    <property type="match status" value="1"/>
</dbReference>
<proteinExistence type="predicted"/>
<feature type="domain" description="YcaO" evidence="1">
    <location>
        <begin position="104"/>
        <end position="259"/>
    </location>
</feature>
<reference evidence="2 3" key="1">
    <citation type="submission" date="2019-08" db="EMBL/GenBank/DDBJ databases">
        <title>In-depth cultivation of the pig gut microbiome towards novel bacterial diversity and tailored functional studies.</title>
        <authorList>
            <person name="Wylensek D."/>
            <person name="Hitch T.C.A."/>
            <person name="Clavel T."/>
        </authorList>
    </citation>
    <scope>NUCLEOTIDE SEQUENCE [LARGE SCALE GENOMIC DNA]</scope>
    <source>
        <strain evidence="2 3">WCA-383-APC-5B</strain>
    </source>
</reference>
<dbReference type="Proteomes" id="UP000460287">
    <property type="component" value="Unassembled WGS sequence"/>
</dbReference>
<sequence length="331" mass="37986">MFSYNNYSYTVIKSSYLHDLKMGGGQFSTIKIKDKISPYKSTAIDYNKRILFKKIHQEFLERYRIAVNNIAISNAILCQDIINQRIIKTDRDNLGYGYNDLYGNMDTTGTASGLNSQRIINKAILELIEKNDAMLLWYKGLGYSLAIDSNISKLIKKIGFSSDKIFIFVSNNLSNCNTFTVVCFKNKKLAASGVNSDMSSYKALFNALTEAKLIEALFNDQEANVYKNFTLADHIQIYERVNNFKKHMKKYHMCNSQVTTIKFPQWLKSLEIGVLNTKLSQDFISIRCFSKDLINSIPLKSNILNELDKTIFNVFNIDYKTIKQLPDCIII</sequence>
<evidence type="ECO:0000313" key="3">
    <source>
        <dbReference type="Proteomes" id="UP000460287"/>
    </source>
</evidence>
<dbReference type="EMBL" id="VULX01000019">
    <property type="protein sequence ID" value="MSR91976.1"/>
    <property type="molecule type" value="Genomic_DNA"/>
</dbReference>
<organism evidence="2 3">
    <name type="scientific">Inconstantimicrobium porci</name>
    <dbReference type="NCBI Taxonomy" id="2652291"/>
    <lineage>
        <taxon>Bacteria</taxon>
        <taxon>Bacillati</taxon>
        <taxon>Bacillota</taxon>
        <taxon>Clostridia</taxon>
        <taxon>Eubacteriales</taxon>
        <taxon>Clostridiaceae</taxon>
        <taxon>Inconstantimicrobium</taxon>
    </lineage>
</organism>
<comment type="caution">
    <text evidence="2">The sequence shown here is derived from an EMBL/GenBank/DDBJ whole genome shotgun (WGS) entry which is preliminary data.</text>
</comment>
<evidence type="ECO:0000259" key="1">
    <source>
        <dbReference type="Pfam" id="PF02624"/>
    </source>
</evidence>
<accession>A0A7X2MZJ4</accession>
<evidence type="ECO:0000313" key="2">
    <source>
        <dbReference type="EMBL" id="MSR91976.1"/>
    </source>
</evidence>
<dbReference type="AlphaFoldDB" id="A0A7X2MZJ4"/>